<feature type="compositionally biased region" description="Low complexity" evidence="3">
    <location>
        <begin position="407"/>
        <end position="425"/>
    </location>
</feature>
<dbReference type="AlphaFoldDB" id="F2UJE6"/>
<dbReference type="STRING" id="946362.F2UJE6"/>
<dbReference type="FunFam" id="1.10.10.60:FF:000010">
    <property type="entry name" value="Transcriptional activator Myb isoform A"/>
    <property type="match status" value="1"/>
</dbReference>
<evidence type="ECO:0000313" key="6">
    <source>
        <dbReference type="EMBL" id="EGD77245.1"/>
    </source>
</evidence>
<feature type="compositionally biased region" description="Low complexity" evidence="3">
    <location>
        <begin position="288"/>
        <end position="301"/>
    </location>
</feature>
<sequence>MSKAGKRETGAARAGPFVTALKSWTPEQVRAGHTLEDLVQRVMEVQMQKQSKSWLPEEDTILRDAITLYGTDNWSAVSNLFYARSQNQCLQRWEKMHNPTIQKGPWTKEEDTLLHQLVQEHGAKNWSEIAKKMKTRVGKQCRERWHNHLDPSVKKGAWSDDEERILLDAHKKLGNKWAEIAKLLPGRTDNAVKNHWNSNMRRRKLQKQREQEAARTGLPMRQSRSTSHLGPILRAPDFMVDGPKMSKEAATDQQGAFMHHHVYTPQNADEQTAHTLTQLSAASAAAFSSSTATPSSSSSSSSRRRFLNPRRPRPSFSMDSNDNTDNDDAFEEEEEGADAFADMVDTDGRPCAKKSRSASTSRAPRPAHRRRKRASRSARSRSESDAVLPPGPKGKAGFVFPMNRSISPSATDSGSADSDSSLSPASDHHGSNAIQVLAHAARFLQDHEPEAARRELMRLTLGETTVDVVEALSLLHEGPNGSLRRASAPSSTFGSTTSLCDQERDALEGITALAHS</sequence>
<feature type="domain" description="HTH myb-type" evidence="5">
    <location>
        <begin position="98"/>
        <end position="153"/>
    </location>
</feature>
<proteinExistence type="predicted"/>
<dbReference type="CDD" id="cd00167">
    <property type="entry name" value="SANT"/>
    <property type="match status" value="3"/>
</dbReference>
<evidence type="ECO:0000256" key="1">
    <source>
        <dbReference type="ARBA" id="ARBA00022737"/>
    </source>
</evidence>
<dbReference type="PROSITE" id="PS50090">
    <property type="entry name" value="MYB_LIKE"/>
    <property type="match status" value="3"/>
</dbReference>
<dbReference type="RefSeq" id="XP_004990589.1">
    <property type="nucleotide sequence ID" value="XM_004990532.1"/>
</dbReference>
<feature type="domain" description="Myb-like" evidence="4">
    <location>
        <begin position="150"/>
        <end position="200"/>
    </location>
</feature>
<dbReference type="PANTHER" id="PTHR45614:SF25">
    <property type="entry name" value="MYB PROTEIN"/>
    <property type="match status" value="1"/>
</dbReference>
<dbReference type="KEGG" id="sre:PTSG_08337"/>
<reference evidence="6" key="1">
    <citation type="submission" date="2009-08" db="EMBL/GenBank/DDBJ databases">
        <title>Annotation of Salpingoeca rosetta.</title>
        <authorList>
            <consortium name="The Broad Institute Genome Sequencing Platform"/>
            <person name="Russ C."/>
            <person name="Cuomo C."/>
            <person name="Burger G."/>
            <person name="Gray M.W."/>
            <person name="Holland P.W.H."/>
            <person name="King N."/>
            <person name="Lang F.B.F."/>
            <person name="Roger A.J."/>
            <person name="Ruiz-Trillo I."/>
            <person name="Young S.K."/>
            <person name="Zeng Q."/>
            <person name="Gargeya S."/>
            <person name="Alvarado L."/>
            <person name="Berlin A."/>
            <person name="Chapman S.B."/>
            <person name="Chen Z."/>
            <person name="Freedman E."/>
            <person name="Gellesch M."/>
            <person name="Goldberg J."/>
            <person name="Griggs A."/>
            <person name="Gujja S."/>
            <person name="Heilman E."/>
            <person name="Heiman D."/>
            <person name="Howarth C."/>
            <person name="Mehta T."/>
            <person name="Neiman D."/>
            <person name="Pearson M."/>
            <person name="Roberts A."/>
            <person name="Saif S."/>
            <person name="Shea T."/>
            <person name="Shenoy N."/>
            <person name="Sisk P."/>
            <person name="Stolte C."/>
            <person name="Sykes S."/>
            <person name="White J."/>
            <person name="Yandava C."/>
            <person name="Haas B."/>
            <person name="Nusbaum C."/>
            <person name="Birren B."/>
        </authorList>
    </citation>
    <scope>NUCLEOTIDE SEQUENCE [LARGE SCALE GENOMIC DNA]</scope>
    <source>
        <strain evidence="6">ATCC 50818</strain>
    </source>
</reference>
<dbReference type="Proteomes" id="UP000007799">
    <property type="component" value="Unassembled WGS sequence"/>
</dbReference>
<feature type="compositionally biased region" description="Basic residues" evidence="3">
    <location>
        <begin position="302"/>
        <end position="313"/>
    </location>
</feature>
<feature type="domain" description="HTH myb-type" evidence="5">
    <location>
        <begin position="154"/>
        <end position="204"/>
    </location>
</feature>
<keyword evidence="7" id="KW-1185">Reference proteome</keyword>
<dbReference type="InterPro" id="IPR001005">
    <property type="entry name" value="SANT/Myb"/>
</dbReference>
<feature type="domain" description="Myb-like" evidence="4">
    <location>
        <begin position="98"/>
        <end position="149"/>
    </location>
</feature>
<dbReference type="EMBL" id="GL832977">
    <property type="protein sequence ID" value="EGD77245.1"/>
    <property type="molecule type" value="Genomic_DNA"/>
</dbReference>
<feature type="region of interest" description="Disordered" evidence="3">
    <location>
        <begin position="288"/>
        <end position="429"/>
    </location>
</feature>
<dbReference type="Pfam" id="PF00249">
    <property type="entry name" value="Myb_DNA-binding"/>
    <property type="match status" value="3"/>
</dbReference>
<dbReference type="InterPro" id="IPR017930">
    <property type="entry name" value="Myb_dom"/>
</dbReference>
<dbReference type="InParanoid" id="F2UJE6"/>
<dbReference type="GO" id="GO:0005634">
    <property type="term" value="C:nucleus"/>
    <property type="evidence" value="ECO:0007669"/>
    <property type="project" value="TreeGrafter"/>
</dbReference>
<feature type="domain" description="HTH myb-type" evidence="5">
    <location>
        <begin position="53"/>
        <end position="96"/>
    </location>
</feature>
<dbReference type="SUPFAM" id="SSF46689">
    <property type="entry name" value="Homeodomain-like"/>
    <property type="match status" value="2"/>
</dbReference>
<dbReference type="OrthoDB" id="2143914at2759"/>
<dbReference type="SMART" id="SM00717">
    <property type="entry name" value="SANT"/>
    <property type="match status" value="3"/>
</dbReference>
<dbReference type="InterPro" id="IPR009057">
    <property type="entry name" value="Homeodomain-like_sf"/>
</dbReference>
<dbReference type="GeneID" id="16071148"/>
<dbReference type="GO" id="GO:0000981">
    <property type="term" value="F:DNA-binding transcription factor activity, RNA polymerase II-specific"/>
    <property type="evidence" value="ECO:0007669"/>
    <property type="project" value="TreeGrafter"/>
</dbReference>
<feature type="region of interest" description="Disordered" evidence="3">
    <location>
        <begin position="201"/>
        <end position="228"/>
    </location>
</feature>
<name>F2UJE6_SALR5</name>
<keyword evidence="2" id="KW-0238">DNA-binding</keyword>
<evidence type="ECO:0000256" key="2">
    <source>
        <dbReference type="ARBA" id="ARBA00023125"/>
    </source>
</evidence>
<evidence type="ECO:0000256" key="3">
    <source>
        <dbReference type="SAM" id="MobiDB-lite"/>
    </source>
</evidence>
<dbReference type="OMA" id="FLQDHEP"/>
<organism evidence="7">
    <name type="scientific">Salpingoeca rosetta (strain ATCC 50818 / BSB-021)</name>
    <dbReference type="NCBI Taxonomy" id="946362"/>
    <lineage>
        <taxon>Eukaryota</taxon>
        <taxon>Choanoflagellata</taxon>
        <taxon>Craspedida</taxon>
        <taxon>Salpingoecidae</taxon>
        <taxon>Salpingoeca</taxon>
    </lineage>
</organism>
<dbReference type="eggNOG" id="KOG0048">
    <property type="taxonomic scope" value="Eukaryota"/>
</dbReference>
<dbReference type="InterPro" id="IPR050560">
    <property type="entry name" value="MYB_TF"/>
</dbReference>
<feature type="compositionally biased region" description="Basic residues" evidence="3">
    <location>
        <begin position="365"/>
        <end position="379"/>
    </location>
</feature>
<evidence type="ECO:0000313" key="7">
    <source>
        <dbReference type="Proteomes" id="UP000007799"/>
    </source>
</evidence>
<evidence type="ECO:0000259" key="4">
    <source>
        <dbReference type="PROSITE" id="PS50090"/>
    </source>
</evidence>
<dbReference type="GO" id="GO:0000978">
    <property type="term" value="F:RNA polymerase II cis-regulatory region sequence-specific DNA binding"/>
    <property type="evidence" value="ECO:0007669"/>
    <property type="project" value="TreeGrafter"/>
</dbReference>
<gene>
    <name evidence="6" type="ORF">PTSG_08337</name>
</gene>
<feature type="compositionally biased region" description="Acidic residues" evidence="3">
    <location>
        <begin position="322"/>
        <end position="337"/>
    </location>
</feature>
<dbReference type="Gene3D" id="1.10.10.60">
    <property type="entry name" value="Homeodomain-like"/>
    <property type="match status" value="3"/>
</dbReference>
<feature type="domain" description="Myb-like" evidence="4">
    <location>
        <begin position="46"/>
        <end position="97"/>
    </location>
</feature>
<keyword evidence="1" id="KW-0677">Repeat</keyword>
<evidence type="ECO:0000259" key="5">
    <source>
        <dbReference type="PROSITE" id="PS51294"/>
    </source>
</evidence>
<protein>
    <submittedName>
        <fullName evidence="6">Transcription factor</fullName>
    </submittedName>
</protein>
<accession>F2UJE6</accession>
<dbReference type="PROSITE" id="PS51294">
    <property type="entry name" value="HTH_MYB"/>
    <property type="match status" value="3"/>
</dbReference>
<dbReference type="PANTHER" id="PTHR45614">
    <property type="entry name" value="MYB PROTEIN-RELATED"/>
    <property type="match status" value="1"/>
</dbReference>